<reference evidence="15" key="2">
    <citation type="submission" date="2021-04" db="EMBL/GenBank/DDBJ databases">
        <authorList>
            <person name="Gilroy R."/>
        </authorList>
    </citation>
    <scope>NUCLEOTIDE SEQUENCE</scope>
    <source>
        <strain evidence="15">ChiW7-2402</strain>
    </source>
</reference>
<comment type="cofactor">
    <cofactor evidence="1">
        <name>[4Fe-4S] cluster</name>
        <dbReference type="ChEBI" id="CHEBI:49883"/>
    </cofactor>
</comment>
<evidence type="ECO:0000256" key="12">
    <source>
        <dbReference type="ARBA" id="ARBA00049406"/>
    </source>
</evidence>
<evidence type="ECO:0000256" key="5">
    <source>
        <dbReference type="ARBA" id="ARBA00022432"/>
    </source>
</evidence>
<evidence type="ECO:0000256" key="8">
    <source>
        <dbReference type="ARBA" id="ARBA00023004"/>
    </source>
</evidence>
<dbReference type="Proteomes" id="UP000824102">
    <property type="component" value="Unassembled WGS sequence"/>
</dbReference>
<evidence type="ECO:0000256" key="2">
    <source>
        <dbReference type="ARBA" id="ARBA00004742"/>
    </source>
</evidence>
<feature type="domain" description="Serine dehydratase beta chain" evidence="14">
    <location>
        <begin position="3"/>
        <end position="68"/>
    </location>
</feature>
<dbReference type="GO" id="GO:0003941">
    <property type="term" value="F:L-serine ammonia-lyase activity"/>
    <property type="evidence" value="ECO:0007669"/>
    <property type="project" value="UniProtKB-EC"/>
</dbReference>
<keyword evidence="7" id="KW-0479">Metal-binding</keyword>
<evidence type="ECO:0000256" key="4">
    <source>
        <dbReference type="ARBA" id="ARBA00012093"/>
    </source>
</evidence>
<dbReference type="AlphaFoldDB" id="A0A9D2G4G9"/>
<evidence type="ECO:0000256" key="7">
    <source>
        <dbReference type="ARBA" id="ARBA00022723"/>
    </source>
</evidence>
<dbReference type="GO" id="GO:0051539">
    <property type="term" value="F:4 iron, 4 sulfur cluster binding"/>
    <property type="evidence" value="ECO:0007669"/>
    <property type="project" value="UniProtKB-KW"/>
</dbReference>
<dbReference type="PANTHER" id="PTHR30182">
    <property type="entry name" value="L-SERINE DEHYDRATASE"/>
    <property type="match status" value="1"/>
</dbReference>
<proteinExistence type="inferred from homology"/>
<sequence>MHSLRELYKIGRGPSSSHTMGPERAAHDFLGRCPQAARYRAVLYGSLAHTGKGHLTDVAILSVLGEERTEVVFDRSRRELPHPNTMTFFGYDAEGNELLKRTYLSVGGGIIRAEGEEQTGWRDIYPFRCFSEIKEYCEREGIGLDEAAFRFEDAEFRDFLREVWETMRFTIGRGLQETGELPGGLHVIRKAKTLSLRQPDESAEEREKREICSYAFATAEENASCGLIVTAPTCGASGVLPAVLYHLQKKYNLSENAVLSALAAAGMVGNVVKHNASVSGAEAGCQAEIGTATCMAAAAVCRLYGYSLEETEYAAEIALEHQLGLTCDPVGGLVQIPCIERNAVAAMRALDAAELAHVLHGTRKISFDTIVQTMYETGKDLSERYRETSEGGLAVNYRGC</sequence>
<dbReference type="InterPro" id="IPR029009">
    <property type="entry name" value="ASB_dom_sf"/>
</dbReference>
<comment type="similarity">
    <text evidence="3">Belongs to the iron-sulfur dependent L-serine dehydratase family.</text>
</comment>
<evidence type="ECO:0000259" key="13">
    <source>
        <dbReference type="Pfam" id="PF03313"/>
    </source>
</evidence>
<dbReference type="GO" id="GO:0006094">
    <property type="term" value="P:gluconeogenesis"/>
    <property type="evidence" value="ECO:0007669"/>
    <property type="project" value="UniProtKB-KW"/>
</dbReference>
<name>A0A9D2G4G9_9FIRM</name>
<evidence type="ECO:0000256" key="9">
    <source>
        <dbReference type="ARBA" id="ARBA00023014"/>
    </source>
</evidence>
<keyword evidence="5" id="KW-0312">Gluconeogenesis</keyword>
<evidence type="ECO:0000259" key="14">
    <source>
        <dbReference type="Pfam" id="PF03315"/>
    </source>
</evidence>
<evidence type="ECO:0000256" key="3">
    <source>
        <dbReference type="ARBA" id="ARBA00008636"/>
    </source>
</evidence>
<dbReference type="PANTHER" id="PTHR30182:SF1">
    <property type="entry name" value="L-SERINE DEHYDRATASE 1"/>
    <property type="match status" value="1"/>
</dbReference>
<dbReference type="GO" id="GO:0046872">
    <property type="term" value="F:metal ion binding"/>
    <property type="evidence" value="ECO:0007669"/>
    <property type="project" value="UniProtKB-KW"/>
</dbReference>
<dbReference type="EC" id="4.3.1.17" evidence="4"/>
<comment type="catalytic activity">
    <reaction evidence="12">
        <text>L-serine = pyruvate + NH4(+)</text>
        <dbReference type="Rhea" id="RHEA:19169"/>
        <dbReference type="ChEBI" id="CHEBI:15361"/>
        <dbReference type="ChEBI" id="CHEBI:28938"/>
        <dbReference type="ChEBI" id="CHEBI:33384"/>
        <dbReference type="EC" id="4.3.1.17"/>
    </reaction>
</comment>
<evidence type="ECO:0000313" key="16">
    <source>
        <dbReference type="Proteomes" id="UP000824102"/>
    </source>
</evidence>
<dbReference type="InterPro" id="IPR051318">
    <property type="entry name" value="Fe-S_L-Ser"/>
</dbReference>
<keyword evidence="10 15" id="KW-0456">Lyase</keyword>
<accession>A0A9D2G4G9</accession>
<feature type="domain" description="Serine dehydratase-like alpha subunit" evidence="13">
    <location>
        <begin position="152"/>
        <end position="394"/>
    </location>
</feature>
<keyword evidence="9" id="KW-0411">Iron-sulfur</keyword>
<organism evidence="15 16">
    <name type="scientific">Candidatus Gallimonas intestinavium</name>
    <dbReference type="NCBI Taxonomy" id="2838603"/>
    <lineage>
        <taxon>Bacteria</taxon>
        <taxon>Bacillati</taxon>
        <taxon>Bacillota</taxon>
        <taxon>Clostridia</taxon>
        <taxon>Candidatus Gallimonas</taxon>
    </lineage>
</organism>
<comment type="caution">
    <text evidence="15">The sequence shown here is derived from an EMBL/GenBank/DDBJ whole genome shotgun (WGS) entry which is preliminary data.</text>
</comment>
<evidence type="ECO:0000313" key="15">
    <source>
        <dbReference type="EMBL" id="HIZ71965.1"/>
    </source>
</evidence>
<keyword evidence="6" id="KW-0004">4Fe-4S</keyword>
<dbReference type="Gene3D" id="3.30.1330.90">
    <property type="entry name" value="D-3-phosphoglycerate dehydrogenase, domain 3"/>
    <property type="match status" value="2"/>
</dbReference>
<dbReference type="Pfam" id="PF03315">
    <property type="entry name" value="SDH_beta"/>
    <property type="match status" value="1"/>
</dbReference>
<reference evidence="15" key="1">
    <citation type="journal article" date="2021" name="PeerJ">
        <title>Extensive microbial diversity within the chicken gut microbiome revealed by metagenomics and culture.</title>
        <authorList>
            <person name="Gilroy R."/>
            <person name="Ravi A."/>
            <person name="Getino M."/>
            <person name="Pursley I."/>
            <person name="Horton D.L."/>
            <person name="Alikhan N.F."/>
            <person name="Baker D."/>
            <person name="Gharbi K."/>
            <person name="Hall N."/>
            <person name="Watson M."/>
            <person name="Adriaenssens E.M."/>
            <person name="Foster-Nyarko E."/>
            <person name="Jarju S."/>
            <person name="Secka A."/>
            <person name="Antonio M."/>
            <person name="Oren A."/>
            <person name="Chaudhuri R.R."/>
            <person name="La Ragione R."/>
            <person name="Hildebrand F."/>
            <person name="Pallen M.J."/>
        </authorList>
    </citation>
    <scope>NUCLEOTIDE SEQUENCE</scope>
    <source>
        <strain evidence="15">ChiW7-2402</strain>
    </source>
</reference>
<evidence type="ECO:0000256" key="6">
    <source>
        <dbReference type="ARBA" id="ARBA00022485"/>
    </source>
</evidence>
<gene>
    <name evidence="15" type="ORF">H9964_00105</name>
</gene>
<evidence type="ECO:0000256" key="1">
    <source>
        <dbReference type="ARBA" id="ARBA00001966"/>
    </source>
</evidence>
<dbReference type="EMBL" id="DXBB01000004">
    <property type="protein sequence ID" value="HIZ71965.1"/>
    <property type="molecule type" value="Genomic_DNA"/>
</dbReference>
<comment type="pathway">
    <text evidence="2">Carbohydrate biosynthesis; gluconeogenesis.</text>
</comment>
<dbReference type="Pfam" id="PF03313">
    <property type="entry name" value="SDH_alpha"/>
    <property type="match status" value="1"/>
</dbReference>
<evidence type="ECO:0000256" key="11">
    <source>
        <dbReference type="ARBA" id="ARBA00041766"/>
    </source>
</evidence>
<evidence type="ECO:0000256" key="10">
    <source>
        <dbReference type="ARBA" id="ARBA00023239"/>
    </source>
</evidence>
<dbReference type="SUPFAM" id="SSF143548">
    <property type="entry name" value="Serine metabolism enzymes domain"/>
    <property type="match status" value="1"/>
</dbReference>
<dbReference type="InterPro" id="IPR005130">
    <property type="entry name" value="Ser_deHydtase-like_asu"/>
</dbReference>
<protein>
    <recommendedName>
        <fullName evidence="4">L-serine ammonia-lyase</fullName>
        <ecNumber evidence="4">4.3.1.17</ecNumber>
    </recommendedName>
    <alternativeName>
        <fullName evidence="11">L-serine deaminase</fullName>
    </alternativeName>
</protein>
<keyword evidence="8" id="KW-0408">Iron</keyword>
<dbReference type="InterPro" id="IPR005131">
    <property type="entry name" value="Ser_deHydtase_bsu"/>
</dbReference>